<dbReference type="Gene3D" id="3.30.457.10">
    <property type="entry name" value="Copper amine oxidase-like, N-terminal domain"/>
    <property type="match status" value="1"/>
</dbReference>
<feature type="chain" id="PRO_5045519038" description="Copper amine oxidase-like N-terminal domain-containing protein" evidence="2">
    <location>
        <begin position="32"/>
        <end position="193"/>
    </location>
</feature>
<accession>A0ABQ1ZZI5</accession>
<name>A0ABQ1ZZI5_9BACL</name>
<sequence>MRIRSGNNAGKVKKMLLAATAALLIAPLAPSIGEKIALAAATTVYINGRVAQGEVLVRNGLTYLTLTDLKSFGDYSFRYNKTWRTITITGGDSGERFVLTLGSREAKRNGQNITLEAAPLSYENKTMVPVRVAADLFGAELQWDQNGSRVLLTKEAESNGNSTAPSRPSRPPVSPPGPSGPSVPKPPSAPSIS</sequence>
<feature type="signal peptide" evidence="2">
    <location>
        <begin position="1"/>
        <end position="31"/>
    </location>
</feature>
<evidence type="ECO:0000313" key="4">
    <source>
        <dbReference type="EMBL" id="GGH81045.1"/>
    </source>
</evidence>
<dbReference type="Pfam" id="PF07833">
    <property type="entry name" value="Cu_amine_oxidN1"/>
    <property type="match status" value="1"/>
</dbReference>
<dbReference type="SUPFAM" id="SSF55383">
    <property type="entry name" value="Copper amine oxidase, domain N"/>
    <property type="match status" value="1"/>
</dbReference>
<comment type="caution">
    <text evidence="4">The sequence shown here is derived from an EMBL/GenBank/DDBJ whole genome shotgun (WGS) entry which is preliminary data.</text>
</comment>
<dbReference type="InterPro" id="IPR036582">
    <property type="entry name" value="Mao_N_sf"/>
</dbReference>
<evidence type="ECO:0000313" key="5">
    <source>
        <dbReference type="Proteomes" id="UP000605427"/>
    </source>
</evidence>
<keyword evidence="5" id="KW-1185">Reference proteome</keyword>
<organism evidence="4 5">
    <name type="scientific">Saccharibacillus endophyticus</name>
    <dbReference type="NCBI Taxonomy" id="2060666"/>
    <lineage>
        <taxon>Bacteria</taxon>
        <taxon>Bacillati</taxon>
        <taxon>Bacillota</taxon>
        <taxon>Bacilli</taxon>
        <taxon>Bacillales</taxon>
        <taxon>Paenibacillaceae</taxon>
        <taxon>Saccharibacillus</taxon>
    </lineage>
</organism>
<dbReference type="InterPro" id="IPR012854">
    <property type="entry name" value="Cu_amine_oxidase-like_N"/>
</dbReference>
<gene>
    <name evidence="4" type="ORF">GCM10007362_30280</name>
</gene>
<dbReference type="EMBL" id="BMDD01000003">
    <property type="protein sequence ID" value="GGH81045.1"/>
    <property type="molecule type" value="Genomic_DNA"/>
</dbReference>
<evidence type="ECO:0000256" key="1">
    <source>
        <dbReference type="SAM" id="MobiDB-lite"/>
    </source>
</evidence>
<keyword evidence="2" id="KW-0732">Signal</keyword>
<dbReference type="Proteomes" id="UP000605427">
    <property type="component" value="Unassembled WGS sequence"/>
</dbReference>
<reference evidence="5" key="1">
    <citation type="journal article" date="2019" name="Int. J. Syst. Evol. Microbiol.">
        <title>The Global Catalogue of Microorganisms (GCM) 10K type strain sequencing project: providing services to taxonomists for standard genome sequencing and annotation.</title>
        <authorList>
            <consortium name="The Broad Institute Genomics Platform"/>
            <consortium name="The Broad Institute Genome Sequencing Center for Infectious Disease"/>
            <person name="Wu L."/>
            <person name="Ma J."/>
        </authorList>
    </citation>
    <scope>NUCLEOTIDE SEQUENCE [LARGE SCALE GENOMIC DNA]</scope>
    <source>
        <strain evidence="5">CCM 8702</strain>
    </source>
</reference>
<evidence type="ECO:0000256" key="2">
    <source>
        <dbReference type="SAM" id="SignalP"/>
    </source>
</evidence>
<protein>
    <recommendedName>
        <fullName evidence="3">Copper amine oxidase-like N-terminal domain-containing protein</fullName>
    </recommendedName>
</protein>
<feature type="region of interest" description="Disordered" evidence="1">
    <location>
        <begin position="151"/>
        <end position="193"/>
    </location>
</feature>
<evidence type="ECO:0000259" key="3">
    <source>
        <dbReference type="Pfam" id="PF07833"/>
    </source>
</evidence>
<feature type="compositionally biased region" description="Pro residues" evidence="1">
    <location>
        <begin position="168"/>
        <end position="193"/>
    </location>
</feature>
<feature type="domain" description="Copper amine oxidase-like N-terminal" evidence="3">
    <location>
        <begin position="47"/>
        <end position="150"/>
    </location>
</feature>
<dbReference type="RefSeq" id="WP_172244938.1">
    <property type="nucleotide sequence ID" value="NZ_BMDD01000003.1"/>
</dbReference>
<proteinExistence type="predicted"/>